<reference evidence="5 6" key="1">
    <citation type="submission" date="2021-02" db="EMBL/GenBank/DDBJ databases">
        <title>Whole genome sequencing of Streptomyces actuosus VRA1.</title>
        <authorList>
            <person name="Sen G."/>
            <person name="Sen A."/>
        </authorList>
    </citation>
    <scope>NUCLEOTIDE SEQUENCE [LARGE SCALE GENOMIC DNA]</scope>
    <source>
        <strain evidence="5 6">VRA1</strain>
    </source>
</reference>
<protein>
    <submittedName>
        <fullName evidence="5">DUF2207 domain-containing protein</fullName>
    </submittedName>
</protein>
<dbReference type="InterPro" id="IPR048389">
    <property type="entry name" value="YciQ-like_C"/>
</dbReference>
<sequence length="620" mass="64699">MSSGKDETTRAVRRRRRRSTVAVVVTALVLGCAAAFATWLSAFLSQSEHVARLWSTAELSAGGSARITEVIDYDFGTGRRHGIFRDVPGLADDAEVSATLDGEAVPYAVAAGGDATRIRVGDAHRTLTGRHRYRIQYELAGVAPGGRLDWNAVGTGWQVPLDDIEIQVTGPFDFGGIRCVTGRQGSQEPCPVGRPEPGRLTLDLGSLEAHRGASLRAVSTAALDTAPPTANEPSGPPPTRHLPSGPWVGLWAAAIALAAGAVTARLLRLAGRERIAADALPAADAGTGGEVRRIDRARMASLAVEVPSPPERLTPAQGGVLLTDEVLPQHRVAWLLGTSIDGYLVIDDNESFPTLTRPGRGQTPRGDRAVREVLDRAFAGRDSLTLGKSYDWRFTQAWAMIAARLTRWRDNSDLWEPDRHTRQRRVRLTGVLGAAAGLVAVIVAAVAAGGGHGFWSVLLPLAATAVGAGTALVAGADELSILTPRGTAQWLHVEGFRRYLAGAGAQQVEEAADAGLLDRYTAWAVSLGVADRWSDAVSESTSAPPAAAARHRPAARSSVFHDALMYVVILESVASTTRAPAPARSSGSASGSGSVSSGSSGSDSSFSVGDGGGGGGGGSW</sequence>
<keyword evidence="6" id="KW-1185">Reference proteome</keyword>
<feature type="transmembrane region" description="Helical" evidence="2">
    <location>
        <begin position="428"/>
        <end position="448"/>
    </location>
</feature>
<evidence type="ECO:0000313" key="6">
    <source>
        <dbReference type="Proteomes" id="UP000788262"/>
    </source>
</evidence>
<proteinExistence type="predicted"/>
<dbReference type="PROSITE" id="PS51257">
    <property type="entry name" value="PROKAR_LIPOPROTEIN"/>
    <property type="match status" value="1"/>
</dbReference>
<evidence type="ECO:0000256" key="2">
    <source>
        <dbReference type="SAM" id="Phobius"/>
    </source>
</evidence>
<keyword evidence="2" id="KW-1133">Transmembrane helix</keyword>
<keyword evidence="2" id="KW-0472">Membrane</keyword>
<evidence type="ECO:0000256" key="1">
    <source>
        <dbReference type="SAM" id="MobiDB-lite"/>
    </source>
</evidence>
<feature type="domain" description="Predicted membrane protein YciQ-like C-terminal" evidence="4">
    <location>
        <begin position="309"/>
        <end position="536"/>
    </location>
</feature>
<evidence type="ECO:0000259" key="3">
    <source>
        <dbReference type="Pfam" id="PF09972"/>
    </source>
</evidence>
<dbReference type="EMBL" id="JAFFZS010000007">
    <property type="protein sequence ID" value="MBN0044907.1"/>
    <property type="molecule type" value="Genomic_DNA"/>
</dbReference>
<name>A0ABS2VP76_STRAS</name>
<feature type="transmembrane region" description="Helical" evidence="2">
    <location>
        <begin position="21"/>
        <end position="44"/>
    </location>
</feature>
<comment type="caution">
    <text evidence="5">The sequence shown here is derived from an EMBL/GenBank/DDBJ whole genome shotgun (WGS) entry which is preliminary data.</text>
</comment>
<evidence type="ECO:0000313" key="5">
    <source>
        <dbReference type="EMBL" id="MBN0044907.1"/>
    </source>
</evidence>
<evidence type="ECO:0000259" key="4">
    <source>
        <dbReference type="Pfam" id="PF20990"/>
    </source>
</evidence>
<feature type="transmembrane region" description="Helical" evidence="2">
    <location>
        <begin position="247"/>
        <end position="267"/>
    </location>
</feature>
<gene>
    <name evidence="5" type="ORF">JS756_12465</name>
</gene>
<dbReference type="Pfam" id="PF09972">
    <property type="entry name" value="DUF2207"/>
    <property type="match status" value="1"/>
</dbReference>
<keyword evidence="2" id="KW-0812">Transmembrane</keyword>
<dbReference type="Proteomes" id="UP000788262">
    <property type="component" value="Unassembled WGS sequence"/>
</dbReference>
<feature type="transmembrane region" description="Helical" evidence="2">
    <location>
        <begin position="454"/>
        <end position="475"/>
    </location>
</feature>
<feature type="compositionally biased region" description="Low complexity" evidence="1">
    <location>
        <begin position="585"/>
        <end position="608"/>
    </location>
</feature>
<dbReference type="InterPro" id="IPR018702">
    <property type="entry name" value="DUF2207"/>
</dbReference>
<dbReference type="Pfam" id="PF20990">
    <property type="entry name" value="DUF2207_C"/>
    <property type="match status" value="1"/>
</dbReference>
<accession>A0ABS2VP76</accession>
<feature type="compositionally biased region" description="Gly residues" evidence="1">
    <location>
        <begin position="609"/>
        <end position="620"/>
    </location>
</feature>
<organism evidence="5 6">
    <name type="scientific">Streptomyces actuosus</name>
    <dbReference type="NCBI Taxonomy" id="1885"/>
    <lineage>
        <taxon>Bacteria</taxon>
        <taxon>Bacillati</taxon>
        <taxon>Actinomycetota</taxon>
        <taxon>Actinomycetes</taxon>
        <taxon>Kitasatosporales</taxon>
        <taxon>Streptomycetaceae</taxon>
        <taxon>Streptomyces</taxon>
    </lineage>
</organism>
<dbReference type="RefSeq" id="WP_205383109.1">
    <property type="nucleotide sequence ID" value="NZ_JAFFZS010000007.1"/>
</dbReference>
<feature type="domain" description="DUF2207" evidence="3">
    <location>
        <begin position="51"/>
        <end position="217"/>
    </location>
</feature>
<feature type="region of interest" description="Disordered" evidence="1">
    <location>
        <begin position="579"/>
        <end position="620"/>
    </location>
</feature>